<feature type="compositionally biased region" description="Basic and acidic residues" evidence="5">
    <location>
        <begin position="550"/>
        <end position="562"/>
    </location>
</feature>
<keyword evidence="4" id="KW-0539">Nucleus</keyword>
<dbReference type="InterPro" id="IPR044159">
    <property type="entry name" value="IQM"/>
</dbReference>
<sequence length="577" mass="65825">MDANAPSPIERHTHDPKSQSLTGEEAKRAAILIQKTFRGHRARRELNGFGLDASTRWYEAVKDAKYRDVTTPHPPRSPDASADDGEENSLEPKTPISPARERWKMVTEIARRAGADDTSLSLSDFSSSEDESGDSASKTNPSKEEREAAAKKRGEATALRKKTAKMMDLQYFLEMVDHKHRYGSNLRKYHNYWKSQDTRQNFFYWLDEGDGKDVEVPECSRARLNKEQVRYLSREERLQYLVRINKEGLFVWAKNGERVWTKDELYKDSVQGIVPVTDPTPRFEYNVPPPDGRGRYSESDSDSSSASGDEDNDEKIDNTAGDEGERYVNEDFHRARGISKVKHVSPAVLFNHMIRTSLKKGYKWIFVADTSMNIYIGYKQSGAFQHSSFLHGARILAAGLIKVKDGQLRRLSPLSGHYRPRAANFRTFVHSLQDAGADMSHVSISRSYAVLVGLESYVRTRRRVKTAENLVVREKDKVFHPEKIKEEEEANRDKSQSAEKERLWLAQQREAAEREAREQEASQRQSGKLSRFLLKFKTRKDTSMPALGDHSIKGDLEREKNRTSGPEDGIPAPEGER</sequence>
<dbReference type="AlphaFoldDB" id="A0AAV9NEM4"/>
<reference evidence="6 7" key="1">
    <citation type="submission" date="2023-08" db="EMBL/GenBank/DDBJ databases">
        <title>Black Yeasts Isolated from many extreme environments.</title>
        <authorList>
            <person name="Coleine C."/>
            <person name="Stajich J.E."/>
            <person name="Selbmann L."/>
        </authorList>
    </citation>
    <scope>NUCLEOTIDE SEQUENCE [LARGE SCALE GENOMIC DNA]</scope>
    <source>
        <strain evidence="6 7">CCFEE 5792</strain>
    </source>
</reference>
<dbReference type="GeneID" id="89980687"/>
<evidence type="ECO:0000256" key="4">
    <source>
        <dbReference type="ARBA" id="ARBA00023242"/>
    </source>
</evidence>
<keyword evidence="3" id="KW-0963">Cytoplasm</keyword>
<evidence type="ECO:0000256" key="2">
    <source>
        <dbReference type="ARBA" id="ARBA00004496"/>
    </source>
</evidence>
<accession>A0AAV9NEM4</accession>
<dbReference type="SMART" id="SM00015">
    <property type="entry name" value="IQ"/>
    <property type="match status" value="1"/>
</dbReference>
<gene>
    <name evidence="6" type="ORF">LTR84_012544</name>
</gene>
<organism evidence="6 7">
    <name type="scientific">Exophiala bonariae</name>
    <dbReference type="NCBI Taxonomy" id="1690606"/>
    <lineage>
        <taxon>Eukaryota</taxon>
        <taxon>Fungi</taxon>
        <taxon>Dikarya</taxon>
        <taxon>Ascomycota</taxon>
        <taxon>Pezizomycotina</taxon>
        <taxon>Eurotiomycetes</taxon>
        <taxon>Chaetothyriomycetidae</taxon>
        <taxon>Chaetothyriales</taxon>
        <taxon>Herpotrichiellaceae</taxon>
        <taxon>Exophiala</taxon>
    </lineage>
</organism>
<comment type="subcellular location">
    <subcellularLocation>
        <location evidence="2">Cytoplasm</location>
    </subcellularLocation>
    <subcellularLocation>
        <location evidence="1">Nucleus</location>
    </subcellularLocation>
</comment>
<dbReference type="Pfam" id="PF00612">
    <property type="entry name" value="IQ"/>
    <property type="match status" value="1"/>
</dbReference>
<evidence type="ECO:0000256" key="1">
    <source>
        <dbReference type="ARBA" id="ARBA00004123"/>
    </source>
</evidence>
<comment type="caution">
    <text evidence="6">The sequence shown here is derived from an EMBL/GenBank/DDBJ whole genome shotgun (WGS) entry which is preliminary data.</text>
</comment>
<feature type="region of interest" description="Disordered" evidence="5">
    <location>
        <begin position="540"/>
        <end position="577"/>
    </location>
</feature>
<dbReference type="GO" id="GO:0005634">
    <property type="term" value="C:nucleus"/>
    <property type="evidence" value="ECO:0007669"/>
    <property type="project" value="UniProtKB-SubCell"/>
</dbReference>
<feature type="region of interest" description="Disordered" evidence="5">
    <location>
        <begin position="1"/>
        <end position="25"/>
    </location>
</feature>
<dbReference type="GO" id="GO:0005737">
    <property type="term" value="C:cytoplasm"/>
    <property type="evidence" value="ECO:0007669"/>
    <property type="project" value="UniProtKB-SubCell"/>
</dbReference>
<name>A0AAV9NEM4_9EURO</name>
<dbReference type="RefSeq" id="XP_064707964.1">
    <property type="nucleotide sequence ID" value="XM_064856064.1"/>
</dbReference>
<feature type="compositionally biased region" description="Low complexity" evidence="5">
    <location>
        <begin position="116"/>
        <end position="126"/>
    </location>
</feature>
<feature type="region of interest" description="Disordered" evidence="5">
    <location>
        <begin position="507"/>
        <end position="528"/>
    </location>
</feature>
<evidence type="ECO:0000256" key="5">
    <source>
        <dbReference type="SAM" id="MobiDB-lite"/>
    </source>
</evidence>
<feature type="compositionally biased region" description="Basic and acidic residues" evidence="5">
    <location>
        <begin position="141"/>
        <end position="155"/>
    </location>
</feature>
<dbReference type="InterPro" id="IPR000048">
    <property type="entry name" value="IQ_motif_EF-hand-BS"/>
</dbReference>
<feature type="compositionally biased region" description="Basic and acidic residues" evidence="5">
    <location>
        <begin position="510"/>
        <end position="521"/>
    </location>
</feature>
<dbReference type="EMBL" id="JAVRRD010000008">
    <property type="protein sequence ID" value="KAK5055994.1"/>
    <property type="molecule type" value="Genomic_DNA"/>
</dbReference>
<dbReference type="CDD" id="cd23767">
    <property type="entry name" value="IQCD"/>
    <property type="match status" value="1"/>
</dbReference>
<feature type="region of interest" description="Disordered" evidence="5">
    <location>
        <begin position="277"/>
        <end position="326"/>
    </location>
</feature>
<dbReference type="PANTHER" id="PTHR31250">
    <property type="entry name" value="IQ DOMAIN-CONTAINING PROTEIN IQM3"/>
    <property type="match status" value="1"/>
</dbReference>
<dbReference type="PROSITE" id="PS50096">
    <property type="entry name" value="IQ"/>
    <property type="match status" value="1"/>
</dbReference>
<feature type="region of interest" description="Disordered" evidence="5">
    <location>
        <begin position="64"/>
        <end position="102"/>
    </location>
</feature>
<feature type="region of interest" description="Disordered" evidence="5">
    <location>
        <begin position="115"/>
        <end position="159"/>
    </location>
</feature>
<keyword evidence="7" id="KW-1185">Reference proteome</keyword>
<evidence type="ECO:0008006" key="8">
    <source>
        <dbReference type="Google" id="ProtNLM"/>
    </source>
</evidence>
<evidence type="ECO:0000313" key="7">
    <source>
        <dbReference type="Proteomes" id="UP001358417"/>
    </source>
</evidence>
<proteinExistence type="predicted"/>
<evidence type="ECO:0000313" key="6">
    <source>
        <dbReference type="EMBL" id="KAK5055994.1"/>
    </source>
</evidence>
<dbReference type="Proteomes" id="UP001358417">
    <property type="component" value="Unassembled WGS sequence"/>
</dbReference>
<dbReference type="PANTHER" id="PTHR31250:SF27">
    <property type="entry name" value="IQ DOMAIN-CONTAINING PROTEIN IQM5"/>
    <property type="match status" value="1"/>
</dbReference>
<protein>
    <recommendedName>
        <fullName evidence="8">IQ calmodulin-binding motif protein</fullName>
    </recommendedName>
</protein>
<evidence type="ECO:0000256" key="3">
    <source>
        <dbReference type="ARBA" id="ARBA00022490"/>
    </source>
</evidence>